<comment type="caution">
    <text evidence="8">The sequence shown here is derived from an EMBL/GenBank/DDBJ whole genome shotgun (WGS) entry which is preliminary data.</text>
</comment>
<evidence type="ECO:0000256" key="6">
    <source>
        <dbReference type="ARBA" id="ARBA00022777"/>
    </source>
</evidence>
<dbReference type="GO" id="GO:0016301">
    <property type="term" value="F:kinase activity"/>
    <property type="evidence" value="ECO:0007669"/>
    <property type="project" value="UniProtKB-KW"/>
</dbReference>
<evidence type="ECO:0000256" key="5">
    <source>
        <dbReference type="ARBA" id="ARBA00022683"/>
    </source>
</evidence>
<evidence type="ECO:0000256" key="2">
    <source>
        <dbReference type="ARBA" id="ARBA00022448"/>
    </source>
</evidence>
<dbReference type="PROSITE" id="PS00372">
    <property type="entry name" value="PTS_EIIA_TYPE_2_HIS"/>
    <property type="match status" value="1"/>
</dbReference>
<dbReference type="Pfam" id="PF00359">
    <property type="entry name" value="PTS_EIIA_2"/>
    <property type="match status" value="1"/>
</dbReference>
<protein>
    <submittedName>
        <fullName evidence="8">Ascorbate-specific PTS system EIIA component</fullName>
    </submittedName>
</protein>
<dbReference type="EMBL" id="VSSQ01001734">
    <property type="protein sequence ID" value="MPM10726.1"/>
    <property type="molecule type" value="Genomic_DNA"/>
</dbReference>
<dbReference type="PANTHER" id="PTHR36203">
    <property type="entry name" value="ASCORBATE-SPECIFIC PTS SYSTEM EIIA COMPONENT"/>
    <property type="match status" value="1"/>
</dbReference>
<reference evidence="8" key="1">
    <citation type="submission" date="2019-08" db="EMBL/GenBank/DDBJ databases">
        <authorList>
            <person name="Kucharzyk K."/>
            <person name="Murdoch R.W."/>
            <person name="Higgins S."/>
            <person name="Loffler F."/>
        </authorList>
    </citation>
    <scope>NUCLEOTIDE SEQUENCE</scope>
</reference>
<name>A0A644X3M2_9ZZZZ</name>
<dbReference type="CDD" id="cd00211">
    <property type="entry name" value="PTS_IIA_fru"/>
    <property type="match status" value="1"/>
</dbReference>
<keyword evidence="3" id="KW-0963">Cytoplasm</keyword>
<evidence type="ECO:0000313" key="8">
    <source>
        <dbReference type="EMBL" id="MPM10726.1"/>
    </source>
</evidence>
<dbReference type="PANTHER" id="PTHR36203:SF5">
    <property type="entry name" value="PTS SYSTEM, EIIA COMPONENT"/>
    <property type="match status" value="1"/>
</dbReference>
<dbReference type="PROSITE" id="PS51094">
    <property type="entry name" value="PTS_EIIA_TYPE_2"/>
    <property type="match status" value="1"/>
</dbReference>
<evidence type="ECO:0000256" key="3">
    <source>
        <dbReference type="ARBA" id="ARBA00022490"/>
    </source>
</evidence>
<organism evidence="8">
    <name type="scientific">bioreactor metagenome</name>
    <dbReference type="NCBI Taxonomy" id="1076179"/>
    <lineage>
        <taxon>unclassified sequences</taxon>
        <taxon>metagenomes</taxon>
        <taxon>ecological metagenomes</taxon>
    </lineage>
</organism>
<dbReference type="GO" id="GO:0005737">
    <property type="term" value="C:cytoplasm"/>
    <property type="evidence" value="ECO:0007669"/>
    <property type="project" value="UniProtKB-SubCell"/>
</dbReference>
<gene>
    <name evidence="8" type="primary">ulaC_1</name>
    <name evidence="8" type="ORF">SDC9_57060</name>
</gene>
<keyword evidence="5" id="KW-0598">Phosphotransferase system</keyword>
<accession>A0A644X3M2</accession>
<proteinExistence type="predicted"/>
<dbReference type="GO" id="GO:0009401">
    <property type="term" value="P:phosphoenolpyruvate-dependent sugar phosphotransferase system"/>
    <property type="evidence" value="ECO:0007669"/>
    <property type="project" value="UniProtKB-KW"/>
</dbReference>
<dbReference type="AlphaFoldDB" id="A0A644X3M2"/>
<keyword evidence="4" id="KW-0808">Transferase</keyword>
<dbReference type="InterPro" id="IPR051351">
    <property type="entry name" value="Ascorbate-PTS_EIIA_comp"/>
</dbReference>
<evidence type="ECO:0000259" key="7">
    <source>
        <dbReference type="PROSITE" id="PS51094"/>
    </source>
</evidence>
<keyword evidence="6" id="KW-0418">Kinase</keyword>
<dbReference type="InterPro" id="IPR002178">
    <property type="entry name" value="PTS_EIIA_type-2_dom"/>
</dbReference>
<sequence length="152" mass="17051">MIEKLLTEELVDVKVKASNWEEAVMSAGKILLKNKKIEERYIQAMIETVKDMGPYIVMAPGIAMPHGRPSCGVNEIGVAVISLESPVEFGSEEFDPVKVIIAICSKENKAHIDMLQDLTYILNDEELIEKVDSCNNKKELLNLILDSYKNNK</sequence>
<comment type="subcellular location">
    <subcellularLocation>
        <location evidence="1">Cytoplasm</location>
    </subcellularLocation>
</comment>
<dbReference type="Gene3D" id="3.40.930.10">
    <property type="entry name" value="Mannitol-specific EII, Chain A"/>
    <property type="match status" value="1"/>
</dbReference>
<dbReference type="SUPFAM" id="SSF55804">
    <property type="entry name" value="Phoshotransferase/anion transport protein"/>
    <property type="match status" value="1"/>
</dbReference>
<evidence type="ECO:0000256" key="1">
    <source>
        <dbReference type="ARBA" id="ARBA00004496"/>
    </source>
</evidence>
<dbReference type="InterPro" id="IPR016152">
    <property type="entry name" value="PTrfase/Anion_transptr"/>
</dbReference>
<feature type="domain" description="PTS EIIA type-2" evidence="7">
    <location>
        <begin position="4"/>
        <end position="147"/>
    </location>
</feature>
<keyword evidence="2" id="KW-0813">Transport</keyword>
<evidence type="ECO:0000256" key="4">
    <source>
        <dbReference type="ARBA" id="ARBA00022679"/>
    </source>
</evidence>